<dbReference type="GO" id="GO:0016020">
    <property type="term" value="C:membrane"/>
    <property type="evidence" value="ECO:0007669"/>
    <property type="project" value="UniProtKB-SubCell"/>
</dbReference>
<dbReference type="OrthoDB" id="4377071at2"/>
<name>A0A2S0KI24_9ACTN</name>
<dbReference type="InterPro" id="IPR032808">
    <property type="entry name" value="DoxX"/>
</dbReference>
<keyword evidence="7" id="KW-1185">Reference proteome</keyword>
<dbReference type="Pfam" id="PF13564">
    <property type="entry name" value="DoxX_2"/>
    <property type="match status" value="1"/>
</dbReference>
<evidence type="ECO:0000256" key="2">
    <source>
        <dbReference type="ARBA" id="ARBA00022692"/>
    </source>
</evidence>
<evidence type="ECO:0000313" key="7">
    <source>
        <dbReference type="Proteomes" id="UP000239814"/>
    </source>
</evidence>
<sequence length="136" mass="14405">MDSRSPKALLQSPDLYLLAAAGQAADAVACIKPIDYIKRCLDDVGFPEEHRWIFPVIKGASAAGLASARFSPGLARLTAVLLTLYFSLAVGFHVRARDLRFNFAAASSLLVFYGALAVTGPPRTDCSCAESGSAAR</sequence>
<evidence type="ECO:0000256" key="1">
    <source>
        <dbReference type="ARBA" id="ARBA00004141"/>
    </source>
</evidence>
<feature type="transmembrane region" description="Helical" evidence="5">
    <location>
        <begin position="101"/>
        <end position="120"/>
    </location>
</feature>
<evidence type="ECO:0000313" key="6">
    <source>
        <dbReference type="EMBL" id="AVM01335.1"/>
    </source>
</evidence>
<evidence type="ECO:0000256" key="3">
    <source>
        <dbReference type="ARBA" id="ARBA00022989"/>
    </source>
</evidence>
<dbReference type="KEGG" id="git:C6V83_14885"/>
<dbReference type="EMBL" id="CP027433">
    <property type="protein sequence ID" value="AVM01335.1"/>
    <property type="molecule type" value="Genomic_DNA"/>
</dbReference>
<keyword evidence="4 5" id="KW-0472">Membrane</keyword>
<dbReference type="RefSeq" id="WP_105943043.1">
    <property type="nucleotide sequence ID" value="NZ_CP027433.1"/>
</dbReference>
<keyword evidence="3 5" id="KW-1133">Transmembrane helix</keyword>
<comment type="subcellular location">
    <subcellularLocation>
        <location evidence="1">Membrane</location>
        <topology evidence="1">Multi-pass membrane protein</topology>
    </subcellularLocation>
</comment>
<evidence type="ECO:0008006" key="8">
    <source>
        <dbReference type="Google" id="ProtNLM"/>
    </source>
</evidence>
<gene>
    <name evidence="6" type="ORF">C6V83_14885</name>
</gene>
<keyword evidence="2 5" id="KW-0812">Transmembrane</keyword>
<proteinExistence type="predicted"/>
<accession>A0A2S0KI24</accession>
<dbReference type="Proteomes" id="UP000239814">
    <property type="component" value="Chromosome"/>
</dbReference>
<evidence type="ECO:0000256" key="4">
    <source>
        <dbReference type="ARBA" id="ARBA00023136"/>
    </source>
</evidence>
<evidence type="ECO:0000256" key="5">
    <source>
        <dbReference type="SAM" id="Phobius"/>
    </source>
</evidence>
<protein>
    <recommendedName>
        <fullName evidence="8">DoxX family protein</fullName>
    </recommendedName>
</protein>
<dbReference type="AlphaFoldDB" id="A0A2S0KI24"/>
<feature type="transmembrane region" description="Helical" evidence="5">
    <location>
        <begin position="74"/>
        <end position="94"/>
    </location>
</feature>
<organism evidence="6 7">
    <name type="scientific">Gordonia iterans</name>
    <dbReference type="NCBI Taxonomy" id="1004901"/>
    <lineage>
        <taxon>Bacteria</taxon>
        <taxon>Bacillati</taxon>
        <taxon>Actinomycetota</taxon>
        <taxon>Actinomycetes</taxon>
        <taxon>Mycobacteriales</taxon>
        <taxon>Gordoniaceae</taxon>
        <taxon>Gordonia</taxon>
    </lineage>
</organism>
<reference evidence="6 7" key="1">
    <citation type="submission" date="2018-03" db="EMBL/GenBank/DDBJ databases">
        <title>Characteristics and genome of n-alkane degrading marine bacteria Gordonia iterans isolated from crude oil contaminated in Tae-an, South Korea.</title>
        <authorList>
            <person name="Lee S.-S."/>
            <person name="Kim H."/>
        </authorList>
    </citation>
    <scope>NUCLEOTIDE SEQUENCE [LARGE SCALE GENOMIC DNA]</scope>
    <source>
        <strain evidence="6 7">Co17</strain>
    </source>
</reference>